<reference evidence="2 3" key="1">
    <citation type="submission" date="2018-09" db="EMBL/GenBank/DDBJ databases">
        <authorList>
            <person name="Grouzdev D.S."/>
            <person name="Krutkina M.S."/>
        </authorList>
    </citation>
    <scope>NUCLEOTIDE SEQUENCE [LARGE SCALE GENOMIC DNA]</scope>
    <source>
        <strain evidence="2 3">RmlP001</strain>
    </source>
</reference>
<dbReference type="AlphaFoldDB" id="A0A4Q2R852"/>
<dbReference type="GO" id="GO:0016740">
    <property type="term" value="F:transferase activity"/>
    <property type="evidence" value="ECO:0007669"/>
    <property type="project" value="UniProtKB-KW"/>
</dbReference>
<dbReference type="InterPro" id="IPR029044">
    <property type="entry name" value="Nucleotide-diphossugar_trans"/>
</dbReference>
<dbReference type="OrthoDB" id="396512at2"/>
<accession>A0A4Q2R852</accession>
<gene>
    <name evidence="2" type="ORF">D3272_22195</name>
</gene>
<proteinExistence type="predicted"/>
<keyword evidence="3" id="KW-1185">Reference proteome</keyword>
<evidence type="ECO:0000259" key="1">
    <source>
        <dbReference type="Pfam" id="PF00535"/>
    </source>
</evidence>
<dbReference type="Gene3D" id="3.90.550.10">
    <property type="entry name" value="Spore Coat Polysaccharide Biosynthesis Protein SpsA, Chain A"/>
    <property type="match status" value="1"/>
</dbReference>
<protein>
    <submittedName>
        <fullName evidence="2">Glycosyltransferase family 2 protein</fullName>
    </submittedName>
</protein>
<evidence type="ECO:0000313" key="3">
    <source>
        <dbReference type="Proteomes" id="UP000289411"/>
    </source>
</evidence>
<dbReference type="SUPFAM" id="SSF53448">
    <property type="entry name" value="Nucleotide-diphospho-sugar transferases"/>
    <property type="match status" value="1"/>
</dbReference>
<evidence type="ECO:0000313" key="2">
    <source>
        <dbReference type="EMBL" id="RYB02193.1"/>
    </source>
</evidence>
<feature type="domain" description="Glycosyltransferase 2-like" evidence="1">
    <location>
        <begin position="6"/>
        <end position="175"/>
    </location>
</feature>
<organism evidence="2 3">
    <name type="scientific">Lichenibacterium ramalinae</name>
    <dbReference type="NCBI Taxonomy" id="2316527"/>
    <lineage>
        <taxon>Bacteria</taxon>
        <taxon>Pseudomonadati</taxon>
        <taxon>Pseudomonadota</taxon>
        <taxon>Alphaproteobacteria</taxon>
        <taxon>Hyphomicrobiales</taxon>
        <taxon>Lichenihabitantaceae</taxon>
        <taxon>Lichenibacterium</taxon>
    </lineage>
</organism>
<dbReference type="Proteomes" id="UP000289411">
    <property type="component" value="Unassembled WGS sequence"/>
</dbReference>
<dbReference type="EMBL" id="QYBC01000022">
    <property type="protein sequence ID" value="RYB02193.1"/>
    <property type="molecule type" value="Genomic_DNA"/>
</dbReference>
<reference evidence="2 3" key="2">
    <citation type="submission" date="2019-02" db="EMBL/GenBank/DDBJ databases">
        <title>'Lichenibacterium ramalinii' gen. nov. sp. nov., 'Lichenibacterium minor' gen. nov. sp. nov.</title>
        <authorList>
            <person name="Pankratov T."/>
        </authorList>
    </citation>
    <scope>NUCLEOTIDE SEQUENCE [LARGE SCALE GENOMIC DNA]</scope>
    <source>
        <strain evidence="2 3">RmlP001</strain>
    </source>
</reference>
<comment type="caution">
    <text evidence="2">The sequence shown here is derived from an EMBL/GenBank/DDBJ whole genome shotgun (WGS) entry which is preliminary data.</text>
</comment>
<dbReference type="InterPro" id="IPR001173">
    <property type="entry name" value="Glyco_trans_2-like"/>
</dbReference>
<name>A0A4Q2R852_9HYPH</name>
<dbReference type="Pfam" id="PF00535">
    <property type="entry name" value="Glycos_transf_2"/>
    <property type="match status" value="1"/>
</dbReference>
<keyword evidence="2" id="KW-0808">Transferase</keyword>
<dbReference type="CDD" id="cd00761">
    <property type="entry name" value="Glyco_tranf_GTA_type"/>
    <property type="match status" value="1"/>
</dbReference>
<sequence>MNSKVTICVPTFNRAGMLSFLLDDLSRQATMLPEGYFKILVSDNCSEDNTQTVLAAYSGSIPVESIRQEHNIGGYSNVLYCYRSARTPFVVYCADDDKIDLKMVVRIVDQMELDDTVGAVYSPWMLERGSTGQRLLSYFNTIPTTRFRKGELQRALETILDNNLFPEIAIYRTSALAGLPPHTKTAFWYFVSLPKILSRWDIVIASKDNCFYTSFLDHPTGRRSQEQAGNVEAMTSWDTYRGGIEVFIGAAQDRGNAKRSDLVKYLLKVDEFVAHRQLVAMRASCKRGSYVDAYYLALRIKVHLPEEVPVGLHRALLVAASIETCMRREHPTMMNRAAHLVGPFPRSFATLLNEHGHTWFVSADHRAPDTPRIGWTQDDGIDADAWAEPHMDQLVI</sequence>
<dbReference type="RefSeq" id="WP_129221404.1">
    <property type="nucleotide sequence ID" value="NZ_QYBC01000022.1"/>
</dbReference>